<dbReference type="AlphaFoldDB" id="A0A9N9RUV7"/>
<evidence type="ECO:0000256" key="6">
    <source>
        <dbReference type="ARBA" id="ARBA00022801"/>
    </source>
</evidence>
<dbReference type="OrthoDB" id="7780774at2759"/>
<evidence type="ECO:0000313" key="16">
    <source>
        <dbReference type="EMBL" id="CAG9805374.1"/>
    </source>
</evidence>
<evidence type="ECO:0000259" key="15">
    <source>
        <dbReference type="Pfam" id="PF17900"/>
    </source>
</evidence>
<dbReference type="GO" id="GO:0042277">
    <property type="term" value="F:peptide binding"/>
    <property type="evidence" value="ECO:0007669"/>
    <property type="project" value="TreeGrafter"/>
</dbReference>
<dbReference type="SUPFAM" id="SSF55486">
    <property type="entry name" value="Metalloproteases ('zincins'), catalytic domain"/>
    <property type="match status" value="1"/>
</dbReference>
<feature type="chain" id="PRO_5040287902" description="Aminopeptidase" evidence="12">
    <location>
        <begin position="20"/>
        <end position="934"/>
    </location>
</feature>
<dbReference type="GO" id="GO:0005615">
    <property type="term" value="C:extracellular space"/>
    <property type="evidence" value="ECO:0007669"/>
    <property type="project" value="TreeGrafter"/>
</dbReference>
<comment type="cofactor">
    <cofactor evidence="10 11">
        <name>Zn(2+)</name>
        <dbReference type="ChEBI" id="CHEBI:29105"/>
    </cofactor>
    <text evidence="10 11">Binds 1 zinc ion per subunit.</text>
</comment>
<evidence type="ECO:0000256" key="12">
    <source>
        <dbReference type="SAM" id="SignalP"/>
    </source>
</evidence>
<name>A0A9N9RUV7_9DIPT</name>
<dbReference type="PANTHER" id="PTHR11533:SF290">
    <property type="entry name" value="AMINOPEPTIDASE"/>
    <property type="match status" value="1"/>
</dbReference>
<evidence type="ECO:0000256" key="3">
    <source>
        <dbReference type="ARBA" id="ARBA00022622"/>
    </source>
</evidence>
<dbReference type="SUPFAM" id="SSF63737">
    <property type="entry name" value="Leukotriene A4 hydrolase N-terminal domain"/>
    <property type="match status" value="1"/>
</dbReference>
<dbReference type="GO" id="GO:0098552">
    <property type="term" value="C:side of membrane"/>
    <property type="evidence" value="ECO:0007669"/>
    <property type="project" value="UniProtKB-KW"/>
</dbReference>
<comment type="similarity">
    <text evidence="2 11">Belongs to the peptidase M1 family.</text>
</comment>
<dbReference type="Gene3D" id="1.10.390.10">
    <property type="entry name" value="Neutral Protease Domain 2"/>
    <property type="match status" value="1"/>
</dbReference>
<dbReference type="EMBL" id="OU895878">
    <property type="protein sequence ID" value="CAG9805374.1"/>
    <property type="molecule type" value="Genomic_DNA"/>
</dbReference>
<evidence type="ECO:0000256" key="7">
    <source>
        <dbReference type="ARBA" id="ARBA00022833"/>
    </source>
</evidence>
<dbReference type="InterPro" id="IPR045357">
    <property type="entry name" value="Aminopeptidase_N-like_N"/>
</dbReference>
<reference evidence="16" key="1">
    <citation type="submission" date="2022-01" db="EMBL/GenBank/DDBJ databases">
        <authorList>
            <person name="King R."/>
        </authorList>
    </citation>
    <scope>NUCLEOTIDE SEQUENCE</scope>
</reference>
<dbReference type="PRINTS" id="PR00756">
    <property type="entry name" value="ALADIPTASE"/>
</dbReference>
<keyword evidence="17" id="KW-1185">Reference proteome</keyword>
<keyword evidence="9" id="KW-0449">Lipoprotein</keyword>
<feature type="signal peptide" evidence="12">
    <location>
        <begin position="1"/>
        <end position="19"/>
    </location>
</feature>
<evidence type="ECO:0000256" key="4">
    <source>
        <dbReference type="ARBA" id="ARBA00022670"/>
    </source>
</evidence>
<evidence type="ECO:0000256" key="9">
    <source>
        <dbReference type="ARBA" id="ARBA00023288"/>
    </source>
</evidence>
<feature type="domain" description="Peptidase M1 membrane alanine aminopeptidase" evidence="13">
    <location>
        <begin position="261"/>
        <end position="488"/>
    </location>
</feature>
<proteinExistence type="inferred from homology"/>
<dbReference type="InterPro" id="IPR024571">
    <property type="entry name" value="ERAP1-like_C_dom"/>
</dbReference>
<evidence type="ECO:0000256" key="8">
    <source>
        <dbReference type="ARBA" id="ARBA00023049"/>
    </source>
</evidence>
<keyword evidence="4 11" id="KW-0645">Protease</keyword>
<comment type="subcellular location">
    <subcellularLocation>
        <location evidence="1">Cell membrane</location>
        <topology evidence="1">Lipid-anchor</topology>
        <topology evidence="1">GPI-anchor</topology>
    </subcellularLocation>
</comment>
<evidence type="ECO:0000256" key="11">
    <source>
        <dbReference type="RuleBase" id="RU364040"/>
    </source>
</evidence>
<dbReference type="GO" id="GO:0070006">
    <property type="term" value="F:metalloaminopeptidase activity"/>
    <property type="evidence" value="ECO:0007669"/>
    <property type="project" value="TreeGrafter"/>
</dbReference>
<dbReference type="InterPro" id="IPR027268">
    <property type="entry name" value="Peptidase_M4/M1_CTD_sf"/>
</dbReference>
<evidence type="ECO:0000256" key="5">
    <source>
        <dbReference type="ARBA" id="ARBA00022723"/>
    </source>
</evidence>
<keyword evidence="11" id="KW-0031">Aminopeptidase</keyword>
<evidence type="ECO:0000259" key="14">
    <source>
        <dbReference type="Pfam" id="PF11838"/>
    </source>
</evidence>
<dbReference type="Gene3D" id="2.60.40.1910">
    <property type="match status" value="1"/>
</dbReference>
<organism evidence="16 17">
    <name type="scientific">Chironomus riparius</name>
    <dbReference type="NCBI Taxonomy" id="315576"/>
    <lineage>
        <taxon>Eukaryota</taxon>
        <taxon>Metazoa</taxon>
        <taxon>Ecdysozoa</taxon>
        <taxon>Arthropoda</taxon>
        <taxon>Hexapoda</taxon>
        <taxon>Insecta</taxon>
        <taxon>Pterygota</taxon>
        <taxon>Neoptera</taxon>
        <taxon>Endopterygota</taxon>
        <taxon>Diptera</taxon>
        <taxon>Nematocera</taxon>
        <taxon>Chironomoidea</taxon>
        <taxon>Chironomidae</taxon>
        <taxon>Chironominae</taxon>
        <taxon>Chironomus</taxon>
    </lineage>
</organism>
<keyword evidence="3" id="KW-0325">Glycoprotein</keyword>
<gene>
    <name evidence="16" type="ORF">CHIRRI_LOCUS8246</name>
</gene>
<dbReference type="EC" id="3.4.11.-" evidence="11"/>
<dbReference type="Gene3D" id="2.60.40.1730">
    <property type="entry name" value="tricorn interacting facor f3 domain"/>
    <property type="match status" value="1"/>
</dbReference>
<dbReference type="Pfam" id="PF11838">
    <property type="entry name" value="ERAP1_C"/>
    <property type="match status" value="1"/>
</dbReference>
<dbReference type="Pfam" id="PF17900">
    <property type="entry name" value="Peptidase_M1_N"/>
    <property type="match status" value="1"/>
</dbReference>
<feature type="domain" description="Aminopeptidase N-like N-terminal" evidence="15">
    <location>
        <begin position="38"/>
        <end position="224"/>
    </location>
</feature>
<reference evidence="16" key="2">
    <citation type="submission" date="2022-10" db="EMBL/GenBank/DDBJ databases">
        <authorList>
            <consortium name="ENA_rothamsted_submissions"/>
            <consortium name="culmorum"/>
            <person name="King R."/>
        </authorList>
    </citation>
    <scope>NUCLEOTIDE SEQUENCE</scope>
</reference>
<dbReference type="Gene3D" id="1.25.50.20">
    <property type="match status" value="1"/>
</dbReference>
<evidence type="ECO:0000259" key="13">
    <source>
        <dbReference type="Pfam" id="PF01433"/>
    </source>
</evidence>
<dbReference type="InterPro" id="IPR050344">
    <property type="entry name" value="Peptidase_M1_aminopeptidases"/>
</dbReference>
<sequence>MWNSKFILVLLGLLISVSANPLIDSNNVQGYRLPNNTVPISYDLQIDTHIHANSFGFEGNVKIYVKIVEPTNSITLHYRQIEILKIDILLANGIPVILNSIFNLIASRDFVVISLPRVYQAGTELLLDISYQGALRSDAAGFYRASYVEGNVTRWYAATQFQIDYARHAMPCFDEPGMRAIVRLSVRHGRAYSAIANTDVAEYIQDGSYVITKFADTPAIPTYLLAFIVSDFGYVNATNSRVPQKLYGTPASVQQGYLNFAASKVGSILNIYERALGVNYPLSKMDHAALTQMSWLKVYAMEHFGLITYYERELQLDPAYPEFYRRPLEDRMISLISGQFSYQWFGNTVSPKWWTYVWLSEGFSTFFEAFLPYLLSPEENSMDMFFEDFTPSAFNADQREPWPLNQYVESPNELRMKFSQIVSKKAACIIRMYKEVITDDVFFIGLNKYLTDNLMKPVTPNELHAALQSVYDAAFTAPLNVAKSMGTWEDQPGYPVVHVSVDGNEITFKQRRYPLNTEAMIYSIPITLATKTKPNFSSKATKVWLDSETESVLQVQIDFTPGDWMVVNLDQVGYYKVDYDLVLWRAIINQLYADHNVINRINRAVLFQEFDLARSELKRVYGVDSLGMINYLGKEKDSTIWNRAQSTLSDINFKLFGTAAYNEFYGLLRNITKPHILEIGYEGRDGEDSNTIALRGYTVQWNCLAVDGDCVARDLSALLVHRMGLADANFDFCNALKVTDRTTYAEILHDIITDRNVAYRNNYLFNMGCSLVPDNLDRLLEAALDGDNGLMSFERWSFVDTMSTQSNIGLGKSLDFLDRNYVKFYNLTGEFRLSLIAERVKDDAMVTKFKNLIDKLSTTNVIDTDNKDVYLKAVEENQEWLKANYYDILDFLGLEVPATTTTTEAPPTTPGSGNSMVLSLSLVFVCTVINFLKN</sequence>
<dbReference type="InterPro" id="IPR014782">
    <property type="entry name" value="Peptidase_M1_dom"/>
</dbReference>
<dbReference type="Proteomes" id="UP001153620">
    <property type="component" value="Chromosome 2"/>
</dbReference>
<protein>
    <recommendedName>
        <fullName evidence="11">Aminopeptidase</fullName>
        <ecNumber evidence="11">3.4.11.-</ecNumber>
    </recommendedName>
</protein>
<keyword evidence="3" id="KW-0336">GPI-anchor</keyword>
<evidence type="ECO:0000256" key="1">
    <source>
        <dbReference type="ARBA" id="ARBA00004609"/>
    </source>
</evidence>
<keyword evidence="5 10" id="KW-0479">Metal-binding</keyword>
<dbReference type="GO" id="GO:0043171">
    <property type="term" value="P:peptide catabolic process"/>
    <property type="evidence" value="ECO:0007669"/>
    <property type="project" value="TreeGrafter"/>
</dbReference>
<evidence type="ECO:0000256" key="10">
    <source>
        <dbReference type="PIRSR" id="PIRSR634016-3"/>
    </source>
</evidence>
<evidence type="ECO:0000256" key="2">
    <source>
        <dbReference type="ARBA" id="ARBA00010136"/>
    </source>
</evidence>
<dbReference type="GO" id="GO:0005886">
    <property type="term" value="C:plasma membrane"/>
    <property type="evidence" value="ECO:0007669"/>
    <property type="project" value="UniProtKB-SubCell"/>
</dbReference>
<dbReference type="InterPro" id="IPR034016">
    <property type="entry name" value="M1_APN-typ"/>
</dbReference>
<dbReference type="Pfam" id="PF01433">
    <property type="entry name" value="Peptidase_M1"/>
    <property type="match status" value="1"/>
</dbReference>
<dbReference type="GO" id="GO:0005737">
    <property type="term" value="C:cytoplasm"/>
    <property type="evidence" value="ECO:0007669"/>
    <property type="project" value="TreeGrafter"/>
</dbReference>
<keyword evidence="6 11" id="KW-0378">Hydrolase</keyword>
<keyword evidence="12" id="KW-0732">Signal</keyword>
<accession>A0A9N9RUV7</accession>
<keyword evidence="7 10" id="KW-0862">Zinc</keyword>
<keyword evidence="8 11" id="KW-0482">Metalloprotease</keyword>
<dbReference type="InterPro" id="IPR042097">
    <property type="entry name" value="Aminopeptidase_N-like_N_sf"/>
</dbReference>
<feature type="domain" description="ERAP1-like C-terminal" evidence="14">
    <location>
        <begin position="564"/>
        <end position="830"/>
    </location>
</feature>
<dbReference type="GO" id="GO:0008270">
    <property type="term" value="F:zinc ion binding"/>
    <property type="evidence" value="ECO:0007669"/>
    <property type="project" value="UniProtKB-UniRule"/>
</dbReference>
<dbReference type="CDD" id="cd09601">
    <property type="entry name" value="M1_APN-Q_like"/>
    <property type="match status" value="1"/>
</dbReference>
<dbReference type="InterPro" id="IPR001930">
    <property type="entry name" value="Peptidase_M1"/>
</dbReference>
<feature type="binding site" evidence="10">
    <location>
        <position position="361"/>
    </location>
    <ligand>
        <name>Zn(2+)</name>
        <dbReference type="ChEBI" id="CHEBI:29105"/>
        <note>catalytic</note>
    </ligand>
</feature>
<keyword evidence="3" id="KW-0472">Membrane</keyword>
<dbReference type="GO" id="GO:0006508">
    <property type="term" value="P:proteolysis"/>
    <property type="evidence" value="ECO:0007669"/>
    <property type="project" value="UniProtKB-KW"/>
</dbReference>
<dbReference type="PANTHER" id="PTHR11533">
    <property type="entry name" value="PROTEASE M1 ZINC METALLOPROTEASE"/>
    <property type="match status" value="1"/>
</dbReference>
<evidence type="ECO:0000313" key="17">
    <source>
        <dbReference type="Proteomes" id="UP001153620"/>
    </source>
</evidence>